<name>Q7DGH8_MALPE</name>
<dbReference type="GO" id="GO:0016020">
    <property type="term" value="C:membrane"/>
    <property type="evidence" value="ECO:0007669"/>
    <property type="project" value="InterPro"/>
</dbReference>
<gene>
    <name evidence="3" type="primary">p42</name>
</gene>
<dbReference type="PROSITE" id="PS51257">
    <property type="entry name" value="PROKAR_LIPOPROTEIN"/>
    <property type="match status" value="1"/>
</dbReference>
<proteinExistence type="predicted"/>
<sequence>MKIKKIKLLKALALTGAFGIVATVPVIVSSCSSTSDNNNGNGNNNNGGGSDGNTQSEKITPELNDKVSLAGSLKDIYDSTGTKKSNELIAEEIKNNIKDVFKNGEKLAAETDLKITVDGGFPEKLTNWTDLPYVDNTDDASKKDPNKSWSAITDLNPVLYSTKSNQINIKSLDDLKTELQKTDVLKNALKDAGVSTAETSTAFEIKNQPALTNDDLVHVNVIETKSDKSTVQHDLQIPTSDINLVVSNLSVKVEGKNIESTDTTKTTTEFNFNIGIDSTQHYDQGSAKSAATTEGDVDVNKVLKDLNLATDDKGALNNEALIKALGIYNVTFSSPSIKKATVTARAATATSYEITLKATPNKEGNNTYVWDDGTTEAKDITFPVTIDIGS</sequence>
<dbReference type="Pfam" id="PF07668">
    <property type="entry name" value="MpPF1"/>
    <property type="match status" value="1"/>
</dbReference>
<keyword evidence="3" id="KW-0449">Lipoprotein</keyword>
<feature type="compositionally biased region" description="Low complexity" evidence="1">
    <location>
        <begin position="32"/>
        <end position="44"/>
    </location>
</feature>
<feature type="chain" id="PRO_5004287204" evidence="2">
    <location>
        <begin position="23"/>
        <end position="390"/>
    </location>
</feature>
<evidence type="ECO:0000256" key="2">
    <source>
        <dbReference type="SAM" id="SignalP"/>
    </source>
</evidence>
<feature type="signal peptide" evidence="2">
    <location>
        <begin position="1"/>
        <end position="22"/>
    </location>
</feature>
<evidence type="ECO:0000313" key="3">
    <source>
        <dbReference type="EMBL" id="BAC45034.1"/>
    </source>
</evidence>
<dbReference type="InterPro" id="IPR011653">
    <property type="entry name" value="Lipoprotein_p35"/>
</dbReference>
<organism evidence="3">
    <name type="scientific">Malacoplasma penetrans</name>
    <name type="common">Mycoplasma penetrans</name>
    <dbReference type="NCBI Taxonomy" id="28227"/>
    <lineage>
        <taxon>Bacteria</taxon>
        <taxon>Bacillati</taxon>
        <taxon>Mycoplasmatota</taxon>
        <taxon>Mycoplasmoidales</taxon>
        <taxon>Mycoplasmoidaceae</taxon>
        <taxon>Malacoplasma</taxon>
    </lineage>
</organism>
<evidence type="ECO:0000256" key="1">
    <source>
        <dbReference type="SAM" id="MobiDB-lite"/>
    </source>
</evidence>
<reference evidence="3" key="1">
    <citation type="journal article" date="2003" name="J. Bacteriol.">
        <title>Multiple promoter inversions generate surface antigenic variation in Mycoplasma penetrans.</title>
        <authorList>
            <person name="Horino A."/>
            <person name="Sasaki Y."/>
            <person name="Sasaki T."/>
            <person name="Kenri T."/>
        </authorList>
    </citation>
    <scope>NUCLEOTIDE SEQUENCE</scope>
    <source>
        <strain evidence="3">GTU-54-6A1</strain>
    </source>
</reference>
<feature type="region of interest" description="Disordered" evidence="1">
    <location>
        <begin position="32"/>
        <end position="64"/>
    </location>
</feature>
<keyword evidence="2" id="KW-0732">Signal</keyword>
<protein>
    <submittedName>
        <fullName evidence="3">Lipoprotein P42</fullName>
    </submittedName>
</protein>
<dbReference type="AlphaFoldDB" id="Q7DGH8"/>
<accession>Q7DGH8</accession>
<dbReference type="EMBL" id="AB084070">
    <property type="protein sequence ID" value="BAC45034.1"/>
    <property type="molecule type" value="Genomic_DNA"/>
</dbReference>